<evidence type="ECO:0000256" key="1">
    <source>
        <dbReference type="SAM" id="Phobius"/>
    </source>
</evidence>
<sequence length="1077" mass="125378">MKKLFSNGQNVVIAYILLLILVLLSPFWLWMLKDSNPLNVLIVDKTVPDKTYREHKGFVWLLNNEKYVKPDHNLYSLKEDYVGFVPKDDKHYGIRELPKKLEQFDVIYLADQYGVYEEDFYGENQLGKRSESLYGGLKLEEVEQIENSLYQEKGKTLIAEFNTFASPTTADARLRISNLLNVNWSGWIGRYFTDLDSIEVPIWVKDQYEGDWTFTGAGLVFVNEDDYVYVVEEEDLTKQGVEIRFTKKGEDYFKQNLNSVYQYWFDIVSARNEDEILANFHLPVSEKKKEAMHELGIPTIFPAVNLHENAQYTSYYFSGDFADEAEVPSIYQTRGLSLWKKYVSERSSFYWKTYVPMMKYILKNGLHQDVEQEKVEMIQTDGITYNSQTSNQFIQVQNNGKWENFLIKGVNMGIAKPGYFPGETAITMDEYFRWFKAIGDMNANSIRVYTLHPPEFYEALDKYNKIAKSPLYLFHGAWVTEESLIRTQNAFSKEVVEDFQLEIRQMLDIVHGNITIPERVGHASGEYKTDVSSYILGYILGIEWDPRVVQETNIKNKAVGQWNGKYFKTTNASPFEVWLAQMMEFAADYETKEYGWQHTMSFTNWVTTDLLEHPAEPSEEEDLVAVNPNHIEKTINFHAGLFASYHIYPYYPDFLNYEQKYLEYKDADGNPNNYAGYLNDLIKVHSMPVLVAEFGVPGSRGLTHLNAYGMDQGHHSEQEQGNINKRLFHSIVHEGYAGGLVFTWQDEWFKRTWNTMDLDNPNRRPFWSNVQTNEQHFGLLSFEPSSSEKQLYVDGQEGDWNKLNVKPIFQTDNRNERIKQIDLHADQSYFYAKMKFQQPLNWKEDDIYLLLDTISNQGQTTIPIGQNEKIATKNGVDFIVNLTDEQNANMLVDSYYDPFYYQYGHDLKMIDQASYAARKNNGVFHPIRLALNKELVVPSTNKTYPFTAYEAGSLMYGNGNPYDQNFNSLTDFSLSKDKKVLELRIPWQLLNIKDPSLREAMGDLWKGGLASSVKINQIKLNVISVHNNVIQDSDVNNETLFFSWKEWEQPIFEERLKKSYFIMKEAFDNVSREGKVE</sequence>
<keyword evidence="1" id="KW-1133">Transmembrane helix</keyword>
<keyword evidence="3" id="KW-1185">Reference proteome</keyword>
<proteinExistence type="predicted"/>
<keyword evidence="1" id="KW-0472">Membrane</keyword>
<accession>A0A9C7LCC7</accession>
<gene>
    <name evidence="2" type="ORF">NEOCIP111885_03541</name>
</gene>
<dbReference type="EMBL" id="CAKJTG010000024">
    <property type="protein sequence ID" value="CAG9609798.1"/>
    <property type="molecule type" value="Genomic_DNA"/>
</dbReference>
<dbReference type="AlphaFoldDB" id="A0A9C7LCC7"/>
<organism evidence="2 3">
    <name type="scientific">Pseudoneobacillus rhizosphaerae</name>
    <dbReference type="NCBI Taxonomy" id="2880968"/>
    <lineage>
        <taxon>Bacteria</taxon>
        <taxon>Bacillati</taxon>
        <taxon>Bacillota</taxon>
        <taxon>Bacilli</taxon>
        <taxon>Bacillales</taxon>
        <taxon>Bacillaceae</taxon>
        <taxon>Pseudoneobacillus</taxon>
    </lineage>
</organism>
<name>A0A9C7LCC7_9BACI</name>
<feature type="transmembrane region" description="Helical" evidence="1">
    <location>
        <begin position="12"/>
        <end position="31"/>
    </location>
</feature>
<dbReference type="Gene3D" id="3.20.20.80">
    <property type="entry name" value="Glycosidases"/>
    <property type="match status" value="1"/>
</dbReference>
<evidence type="ECO:0000313" key="3">
    <source>
        <dbReference type="Proteomes" id="UP000789845"/>
    </source>
</evidence>
<keyword evidence="1" id="KW-0812">Transmembrane</keyword>
<evidence type="ECO:0008006" key="4">
    <source>
        <dbReference type="Google" id="ProtNLM"/>
    </source>
</evidence>
<dbReference type="InterPro" id="IPR017853">
    <property type="entry name" value="GH"/>
</dbReference>
<dbReference type="Proteomes" id="UP000789845">
    <property type="component" value="Unassembled WGS sequence"/>
</dbReference>
<protein>
    <recommendedName>
        <fullName evidence="4">Family 2 glycosyl transferase</fullName>
    </recommendedName>
</protein>
<comment type="caution">
    <text evidence="2">The sequence shown here is derived from an EMBL/GenBank/DDBJ whole genome shotgun (WGS) entry which is preliminary data.</text>
</comment>
<reference evidence="2" key="1">
    <citation type="submission" date="2021-10" db="EMBL/GenBank/DDBJ databases">
        <authorList>
            <person name="Criscuolo A."/>
        </authorList>
    </citation>
    <scope>NUCLEOTIDE SEQUENCE</scope>
    <source>
        <strain evidence="2">CIP111885</strain>
    </source>
</reference>
<dbReference type="RefSeq" id="WP_230498035.1">
    <property type="nucleotide sequence ID" value="NZ_CAKJTG010000024.1"/>
</dbReference>
<dbReference type="SUPFAM" id="SSF51445">
    <property type="entry name" value="(Trans)glycosidases"/>
    <property type="match status" value="1"/>
</dbReference>
<evidence type="ECO:0000313" key="2">
    <source>
        <dbReference type="EMBL" id="CAG9609798.1"/>
    </source>
</evidence>